<evidence type="ECO:0000256" key="5">
    <source>
        <dbReference type="ARBA" id="ARBA00022989"/>
    </source>
</evidence>
<feature type="transmembrane region" description="Helical" evidence="7">
    <location>
        <begin position="172"/>
        <end position="191"/>
    </location>
</feature>
<evidence type="ECO:0000256" key="7">
    <source>
        <dbReference type="RuleBase" id="RU363032"/>
    </source>
</evidence>
<name>A0A347ZQH0_9CHLR</name>
<evidence type="ECO:0000256" key="3">
    <source>
        <dbReference type="ARBA" id="ARBA00022475"/>
    </source>
</evidence>
<dbReference type="RefSeq" id="WP_116225822.1">
    <property type="nucleotide sequence ID" value="NZ_AP018437.1"/>
</dbReference>
<dbReference type="EMBL" id="QUMS01000004">
    <property type="protein sequence ID" value="REG06119.1"/>
    <property type="molecule type" value="Genomic_DNA"/>
</dbReference>
<dbReference type="PANTHER" id="PTHR43163:SF6">
    <property type="entry name" value="DIPEPTIDE TRANSPORT SYSTEM PERMEASE PROTEIN DPPB-RELATED"/>
    <property type="match status" value="1"/>
</dbReference>
<evidence type="ECO:0000313" key="9">
    <source>
        <dbReference type="EMBL" id="REG06119.1"/>
    </source>
</evidence>
<dbReference type="Gene3D" id="1.10.3720.10">
    <property type="entry name" value="MetI-like"/>
    <property type="match status" value="1"/>
</dbReference>
<evidence type="ECO:0000313" key="10">
    <source>
        <dbReference type="Proteomes" id="UP000256388"/>
    </source>
</evidence>
<protein>
    <submittedName>
        <fullName evidence="9">Peptide/nickel transport system permease protein</fullName>
    </submittedName>
</protein>
<evidence type="ECO:0000256" key="2">
    <source>
        <dbReference type="ARBA" id="ARBA00022448"/>
    </source>
</evidence>
<dbReference type="InterPro" id="IPR035906">
    <property type="entry name" value="MetI-like_sf"/>
</dbReference>
<keyword evidence="4 7" id="KW-0812">Transmembrane</keyword>
<reference evidence="9 10" key="1">
    <citation type="submission" date="2018-08" db="EMBL/GenBank/DDBJ databases">
        <title>Genomic Encyclopedia of Type Strains, Phase IV (KMG-IV): sequencing the most valuable type-strain genomes for metagenomic binning, comparative biology and taxonomic classification.</title>
        <authorList>
            <person name="Goeker M."/>
        </authorList>
    </citation>
    <scope>NUCLEOTIDE SEQUENCE [LARGE SCALE GENOMIC DNA]</scope>
    <source>
        <strain evidence="9 10">DSM 23923</strain>
    </source>
</reference>
<keyword evidence="3" id="KW-1003">Cell membrane</keyword>
<dbReference type="Proteomes" id="UP000256388">
    <property type="component" value="Unassembled WGS sequence"/>
</dbReference>
<dbReference type="PROSITE" id="PS50928">
    <property type="entry name" value="ABC_TM1"/>
    <property type="match status" value="1"/>
</dbReference>
<comment type="subcellular location">
    <subcellularLocation>
        <location evidence="1 7">Cell membrane</location>
        <topology evidence="1 7">Multi-pass membrane protein</topology>
    </subcellularLocation>
</comment>
<dbReference type="GO" id="GO:0005886">
    <property type="term" value="C:plasma membrane"/>
    <property type="evidence" value="ECO:0007669"/>
    <property type="project" value="UniProtKB-SubCell"/>
</dbReference>
<dbReference type="CDD" id="cd06261">
    <property type="entry name" value="TM_PBP2"/>
    <property type="match status" value="1"/>
</dbReference>
<evidence type="ECO:0000259" key="8">
    <source>
        <dbReference type="PROSITE" id="PS50928"/>
    </source>
</evidence>
<keyword evidence="6 7" id="KW-0472">Membrane</keyword>
<feature type="transmembrane region" description="Helical" evidence="7">
    <location>
        <begin position="272"/>
        <end position="298"/>
    </location>
</feature>
<dbReference type="GO" id="GO:0055085">
    <property type="term" value="P:transmembrane transport"/>
    <property type="evidence" value="ECO:0007669"/>
    <property type="project" value="InterPro"/>
</dbReference>
<organism evidence="9 10">
    <name type="scientific">Pelolinea submarina</name>
    <dbReference type="NCBI Taxonomy" id="913107"/>
    <lineage>
        <taxon>Bacteria</taxon>
        <taxon>Bacillati</taxon>
        <taxon>Chloroflexota</taxon>
        <taxon>Anaerolineae</taxon>
        <taxon>Anaerolineales</taxon>
        <taxon>Anaerolineaceae</taxon>
        <taxon>Pelolinea</taxon>
    </lineage>
</organism>
<dbReference type="AlphaFoldDB" id="A0A347ZQH0"/>
<keyword evidence="2 7" id="KW-0813">Transport</keyword>
<comment type="caution">
    <text evidence="9">The sequence shown here is derived from an EMBL/GenBank/DDBJ whole genome shotgun (WGS) entry which is preliminary data.</text>
</comment>
<dbReference type="PANTHER" id="PTHR43163">
    <property type="entry name" value="DIPEPTIDE TRANSPORT SYSTEM PERMEASE PROTEIN DPPB-RELATED"/>
    <property type="match status" value="1"/>
</dbReference>
<evidence type="ECO:0000256" key="1">
    <source>
        <dbReference type="ARBA" id="ARBA00004651"/>
    </source>
</evidence>
<feature type="transmembrane region" description="Helical" evidence="7">
    <location>
        <begin position="130"/>
        <end position="152"/>
    </location>
</feature>
<sequence length="305" mass="33930">MGRYVVKRLIQTVFVLFIISTFVFLLLRAVGDPARLMVSPESTLESIDDLRRKLGLDRPLIEQYGSYMYGIIRGDFGNSYTYDRPALELIKMHIGPTLQLTLVSLLISLPMGLILGCISAIKRYSIFDNIATVLAVFSRAIPSFWLGIMMILVFSIRLKLLPPSGYGSPRQILMPALALGTSMAAVVARLTRSSMLEVLGSDFIRTARGKGLKERVVIIRHALHNALIPVVTIVGLQMGNLLGGSIIIETIFAWPGIGNLLVESINEFDFPVIQATVFIIAVFFVIINLITDFTYVVIDRRIRLE</sequence>
<evidence type="ECO:0000256" key="6">
    <source>
        <dbReference type="ARBA" id="ARBA00023136"/>
    </source>
</evidence>
<dbReference type="InterPro" id="IPR000515">
    <property type="entry name" value="MetI-like"/>
</dbReference>
<feature type="transmembrane region" description="Helical" evidence="7">
    <location>
        <begin position="12"/>
        <end position="31"/>
    </location>
</feature>
<dbReference type="Pfam" id="PF00528">
    <property type="entry name" value="BPD_transp_1"/>
    <property type="match status" value="1"/>
</dbReference>
<keyword evidence="10" id="KW-1185">Reference proteome</keyword>
<feature type="transmembrane region" description="Helical" evidence="7">
    <location>
        <begin position="226"/>
        <end position="252"/>
    </location>
</feature>
<dbReference type="Pfam" id="PF19300">
    <property type="entry name" value="BPD_transp_1_N"/>
    <property type="match status" value="1"/>
</dbReference>
<dbReference type="SUPFAM" id="SSF161098">
    <property type="entry name" value="MetI-like"/>
    <property type="match status" value="1"/>
</dbReference>
<evidence type="ECO:0000256" key="4">
    <source>
        <dbReference type="ARBA" id="ARBA00022692"/>
    </source>
</evidence>
<proteinExistence type="inferred from homology"/>
<dbReference type="OrthoDB" id="9772184at2"/>
<feature type="domain" description="ABC transmembrane type-1" evidence="8">
    <location>
        <begin position="94"/>
        <end position="291"/>
    </location>
</feature>
<dbReference type="InterPro" id="IPR045621">
    <property type="entry name" value="BPD_transp_1_N"/>
</dbReference>
<comment type="similarity">
    <text evidence="7">Belongs to the binding-protein-dependent transport system permease family.</text>
</comment>
<feature type="transmembrane region" description="Helical" evidence="7">
    <location>
        <begin position="98"/>
        <end position="118"/>
    </location>
</feature>
<gene>
    <name evidence="9" type="ORF">DFR64_2549</name>
</gene>
<accession>A0A347ZQH0</accession>
<keyword evidence="5 7" id="KW-1133">Transmembrane helix</keyword>